<name>A0A6A1VKH8_9ROSI</name>
<evidence type="ECO:0000313" key="2">
    <source>
        <dbReference type="EMBL" id="KAB1211560.1"/>
    </source>
</evidence>
<dbReference type="AlphaFoldDB" id="A0A6A1VKH8"/>
<evidence type="ECO:0000313" key="3">
    <source>
        <dbReference type="Proteomes" id="UP000516437"/>
    </source>
</evidence>
<sequence>MVGGAANRGPFLGLPVPVMVMILLLLTSHCGASAWIPDNGTSPYRGHMDEPEPMLDSEISRMLVDIQTLITNINNPNKPAVDPVGFIPSMWRKAQ</sequence>
<evidence type="ECO:0000256" key="1">
    <source>
        <dbReference type="SAM" id="Phobius"/>
    </source>
</evidence>
<protein>
    <submittedName>
        <fullName evidence="2">Uncharacterized protein</fullName>
    </submittedName>
</protein>
<reference evidence="2 3" key="1">
    <citation type="journal article" date="2019" name="Plant Biotechnol. J.">
        <title>The red bayberry genome and genetic basis of sex determination.</title>
        <authorList>
            <person name="Jia H.M."/>
            <person name="Jia H.J."/>
            <person name="Cai Q.L."/>
            <person name="Wang Y."/>
            <person name="Zhao H.B."/>
            <person name="Yang W.F."/>
            <person name="Wang G.Y."/>
            <person name="Li Y.H."/>
            <person name="Zhan D.L."/>
            <person name="Shen Y.T."/>
            <person name="Niu Q.F."/>
            <person name="Chang L."/>
            <person name="Qiu J."/>
            <person name="Zhao L."/>
            <person name="Xie H.B."/>
            <person name="Fu W.Y."/>
            <person name="Jin J."/>
            <person name="Li X.W."/>
            <person name="Jiao Y."/>
            <person name="Zhou C.C."/>
            <person name="Tu T."/>
            <person name="Chai C.Y."/>
            <person name="Gao J.L."/>
            <person name="Fan L.J."/>
            <person name="van de Weg E."/>
            <person name="Wang J.Y."/>
            <person name="Gao Z.S."/>
        </authorList>
    </citation>
    <scope>NUCLEOTIDE SEQUENCE [LARGE SCALE GENOMIC DNA]</scope>
    <source>
        <tissue evidence="2">Leaves</tissue>
    </source>
</reference>
<proteinExistence type="predicted"/>
<keyword evidence="3" id="KW-1185">Reference proteome</keyword>
<feature type="transmembrane region" description="Helical" evidence="1">
    <location>
        <begin position="12"/>
        <end position="36"/>
    </location>
</feature>
<gene>
    <name evidence="2" type="ORF">CJ030_MR6G013302</name>
</gene>
<organism evidence="2 3">
    <name type="scientific">Morella rubra</name>
    <name type="common">Chinese bayberry</name>
    <dbReference type="NCBI Taxonomy" id="262757"/>
    <lineage>
        <taxon>Eukaryota</taxon>
        <taxon>Viridiplantae</taxon>
        <taxon>Streptophyta</taxon>
        <taxon>Embryophyta</taxon>
        <taxon>Tracheophyta</taxon>
        <taxon>Spermatophyta</taxon>
        <taxon>Magnoliopsida</taxon>
        <taxon>eudicotyledons</taxon>
        <taxon>Gunneridae</taxon>
        <taxon>Pentapetalae</taxon>
        <taxon>rosids</taxon>
        <taxon>fabids</taxon>
        <taxon>Fagales</taxon>
        <taxon>Myricaceae</taxon>
        <taxon>Morella</taxon>
    </lineage>
</organism>
<accession>A0A6A1VKH8</accession>
<keyword evidence="1" id="KW-1133">Transmembrane helix</keyword>
<dbReference type="Proteomes" id="UP000516437">
    <property type="component" value="Chromosome 6"/>
</dbReference>
<comment type="caution">
    <text evidence="2">The sequence shown here is derived from an EMBL/GenBank/DDBJ whole genome shotgun (WGS) entry which is preliminary data.</text>
</comment>
<keyword evidence="1" id="KW-0472">Membrane</keyword>
<dbReference type="EMBL" id="RXIC02000024">
    <property type="protein sequence ID" value="KAB1211560.1"/>
    <property type="molecule type" value="Genomic_DNA"/>
</dbReference>
<keyword evidence="1" id="KW-0812">Transmembrane</keyword>